<name>A0AA88DZ13_FICCA</name>
<protein>
    <submittedName>
        <fullName evidence="2">Uncharacterized protein</fullName>
    </submittedName>
</protein>
<evidence type="ECO:0000313" key="2">
    <source>
        <dbReference type="EMBL" id="GMN64892.1"/>
    </source>
</evidence>
<evidence type="ECO:0000313" key="3">
    <source>
        <dbReference type="Proteomes" id="UP001187192"/>
    </source>
</evidence>
<dbReference type="EMBL" id="BTGU01000199">
    <property type="protein sequence ID" value="GMN64892.1"/>
    <property type="molecule type" value="Genomic_DNA"/>
</dbReference>
<gene>
    <name evidence="2" type="ORF">TIFTF001_033962</name>
</gene>
<keyword evidence="3" id="KW-1185">Reference proteome</keyword>
<evidence type="ECO:0000256" key="1">
    <source>
        <dbReference type="SAM" id="MobiDB-lite"/>
    </source>
</evidence>
<feature type="region of interest" description="Disordered" evidence="1">
    <location>
        <begin position="105"/>
        <end position="142"/>
    </location>
</feature>
<organism evidence="2 3">
    <name type="scientific">Ficus carica</name>
    <name type="common">Common fig</name>
    <dbReference type="NCBI Taxonomy" id="3494"/>
    <lineage>
        <taxon>Eukaryota</taxon>
        <taxon>Viridiplantae</taxon>
        <taxon>Streptophyta</taxon>
        <taxon>Embryophyta</taxon>
        <taxon>Tracheophyta</taxon>
        <taxon>Spermatophyta</taxon>
        <taxon>Magnoliopsida</taxon>
        <taxon>eudicotyledons</taxon>
        <taxon>Gunneridae</taxon>
        <taxon>Pentapetalae</taxon>
        <taxon>rosids</taxon>
        <taxon>fabids</taxon>
        <taxon>Rosales</taxon>
        <taxon>Moraceae</taxon>
        <taxon>Ficeae</taxon>
        <taxon>Ficus</taxon>
    </lineage>
</organism>
<comment type="caution">
    <text evidence="2">The sequence shown here is derived from an EMBL/GenBank/DDBJ whole genome shotgun (WGS) entry which is preliminary data.</text>
</comment>
<sequence>MGRSRAPGQDHHNSLEDFQEPIKAGFIKADSKGIILDYVELNFPLTITMGFLREKVHVIAELVKGHASETSALISPLPRSFPFSAKKPMESIAMVSLKMLARKSGVKSKENNSVVAKGKSDGPSSDGEGEKRHFLGDVSNTL</sequence>
<proteinExistence type="predicted"/>
<accession>A0AA88DZ13</accession>
<dbReference type="Proteomes" id="UP001187192">
    <property type="component" value="Unassembled WGS sequence"/>
</dbReference>
<reference evidence="2" key="1">
    <citation type="submission" date="2023-07" db="EMBL/GenBank/DDBJ databases">
        <title>draft genome sequence of fig (Ficus carica).</title>
        <authorList>
            <person name="Takahashi T."/>
            <person name="Nishimura K."/>
        </authorList>
    </citation>
    <scope>NUCLEOTIDE SEQUENCE</scope>
</reference>
<dbReference type="Gramene" id="FCD_00023448-RA">
    <property type="protein sequence ID" value="FCD_00023448-RA:cds"/>
    <property type="gene ID" value="FCD_00023448"/>
</dbReference>
<dbReference type="AlphaFoldDB" id="A0AA88DZ13"/>